<dbReference type="EMBL" id="CP003155">
    <property type="protein sequence ID" value="AEV30522.1"/>
    <property type="molecule type" value="Genomic_DNA"/>
</dbReference>
<dbReference type="OrthoDB" id="4564047at2"/>
<sequence length="145" mass="16243">MSTLFVSAKEDGNTFKVLSAVSLALGSDFVTAADPIFPQLKKYDTIVLGSGVYANRVHRNLLSWLDILCAEDFKEGSKVYLFMTWIGRGSSNKATFNSLASYLAEKNIDLQPSWMECYGNMKKLIWPSHPNEQDILKVIDWAKGL</sequence>
<reference evidence="1 2" key="1">
    <citation type="submission" date="2011-11" db="EMBL/GenBank/DDBJ databases">
        <title>Complete sequence of Spirochaeta sp. grapes.</title>
        <authorList>
            <consortium name="US DOE Joint Genome Institute"/>
            <person name="Lucas S."/>
            <person name="Han J."/>
            <person name="Lapidus A."/>
            <person name="Cheng J.-F."/>
            <person name="Goodwin L."/>
            <person name="Pitluck S."/>
            <person name="Peters L."/>
            <person name="Ovchinnikova G."/>
            <person name="Munk A.C."/>
            <person name="Detter J.C."/>
            <person name="Han C."/>
            <person name="Tapia R."/>
            <person name="Land M."/>
            <person name="Hauser L."/>
            <person name="Kyrpides N."/>
            <person name="Ivanova N."/>
            <person name="Pagani I."/>
            <person name="Ritalahtilisa K."/>
            <person name="Loeffler F."/>
            <person name="Woyke T."/>
        </authorList>
    </citation>
    <scope>NUCLEOTIDE SEQUENCE [LARGE SCALE GENOMIC DNA]</scope>
    <source>
        <strain evidence="2">ATCC BAA-1885 / DSM 22778 / Grapes</strain>
    </source>
</reference>
<proteinExistence type="predicted"/>
<evidence type="ECO:0008006" key="3">
    <source>
        <dbReference type="Google" id="ProtNLM"/>
    </source>
</evidence>
<dbReference type="Gene3D" id="3.40.50.360">
    <property type="match status" value="1"/>
</dbReference>
<evidence type="ECO:0000313" key="1">
    <source>
        <dbReference type="EMBL" id="AEV30522.1"/>
    </source>
</evidence>
<organism evidence="1 2">
    <name type="scientific">Sphaerochaeta pleomorpha (strain ATCC BAA-1885 / DSM 22778 / Grapes)</name>
    <dbReference type="NCBI Taxonomy" id="158190"/>
    <lineage>
        <taxon>Bacteria</taxon>
        <taxon>Pseudomonadati</taxon>
        <taxon>Spirochaetota</taxon>
        <taxon>Spirochaetia</taxon>
        <taxon>Spirochaetales</taxon>
        <taxon>Sphaerochaetaceae</taxon>
        <taxon>Sphaerochaeta</taxon>
    </lineage>
</organism>
<name>G8QVZ8_SPHPG</name>
<dbReference type="KEGG" id="sgp:SpiGrapes_2765"/>
<evidence type="ECO:0000313" key="2">
    <source>
        <dbReference type="Proteomes" id="UP000005632"/>
    </source>
</evidence>
<dbReference type="Proteomes" id="UP000005632">
    <property type="component" value="Chromosome"/>
</dbReference>
<protein>
    <recommendedName>
        <fullName evidence="3">Flavodoxin</fullName>
    </recommendedName>
</protein>
<accession>G8QVZ8</accession>
<dbReference type="HOGENOM" id="CLU_1785654_0_0_12"/>
<dbReference type="RefSeq" id="WP_014271361.1">
    <property type="nucleotide sequence ID" value="NC_016633.1"/>
</dbReference>
<dbReference type="SUPFAM" id="SSF52218">
    <property type="entry name" value="Flavoproteins"/>
    <property type="match status" value="1"/>
</dbReference>
<dbReference type="eggNOG" id="COG0716">
    <property type="taxonomic scope" value="Bacteria"/>
</dbReference>
<dbReference type="STRING" id="158190.SpiGrapes_2765"/>
<keyword evidence="2" id="KW-1185">Reference proteome</keyword>
<dbReference type="InterPro" id="IPR029039">
    <property type="entry name" value="Flavoprotein-like_sf"/>
</dbReference>
<dbReference type="AlphaFoldDB" id="G8QVZ8"/>
<gene>
    <name evidence="1" type="ordered locus">SpiGrapes_2765</name>
</gene>